<proteinExistence type="predicted"/>
<dbReference type="AlphaFoldDB" id="A0AAV9X8I2"/>
<dbReference type="Proteomes" id="UP001365542">
    <property type="component" value="Unassembled WGS sequence"/>
</dbReference>
<evidence type="ECO:0000313" key="3">
    <source>
        <dbReference type="Proteomes" id="UP001365542"/>
    </source>
</evidence>
<keyword evidence="1" id="KW-0732">Signal</keyword>
<evidence type="ECO:0000313" key="2">
    <source>
        <dbReference type="EMBL" id="KAK6537987.1"/>
    </source>
</evidence>
<evidence type="ECO:0000256" key="1">
    <source>
        <dbReference type="SAM" id="SignalP"/>
    </source>
</evidence>
<keyword evidence="3" id="KW-1185">Reference proteome</keyword>
<protein>
    <submittedName>
        <fullName evidence="2">Uncharacterized protein</fullName>
    </submittedName>
</protein>
<dbReference type="EMBL" id="JAVHJO010000008">
    <property type="protein sequence ID" value="KAK6537987.1"/>
    <property type="molecule type" value="Genomic_DNA"/>
</dbReference>
<gene>
    <name evidence="2" type="ORF">TWF694_010880</name>
</gene>
<accession>A0AAV9X8I2</accession>
<sequence length="311" mass="34193">MVLLGNLSLVILLTALSGANAIALTNAPLAGVSHLVKRAPVCRAKNDQSSFFPKTNVYIGITYPQFLLDAKLRLGKLSRRLVPRSLNLTVETYPDPPVDGKCDPRDNNAVNPDFYPVPPPDSSICPRRDQDVHFVLYRQILDKALDDAPLAPAGFQDPLSVDCQNTVTFSDINTALENLYSGYDAMLTAVDKQTCLAGFSDTSTVYTQLFDHPVADLTKDTKIYSIIHAYSTIIASATYKGEEFNTQGKITISDIYTRFSDSQNLMQIRNGCKNDIRNKCKLLNVPLEPRGLIGEVLSIVGIESDCPAMMQ</sequence>
<reference evidence="2 3" key="1">
    <citation type="submission" date="2019-10" db="EMBL/GenBank/DDBJ databases">
        <authorList>
            <person name="Palmer J.M."/>
        </authorList>
    </citation>
    <scope>NUCLEOTIDE SEQUENCE [LARGE SCALE GENOMIC DNA]</scope>
    <source>
        <strain evidence="2 3">TWF694</strain>
    </source>
</reference>
<feature type="chain" id="PRO_5043877822" evidence="1">
    <location>
        <begin position="22"/>
        <end position="311"/>
    </location>
</feature>
<name>A0AAV9X8I2_9PEZI</name>
<comment type="caution">
    <text evidence="2">The sequence shown here is derived from an EMBL/GenBank/DDBJ whole genome shotgun (WGS) entry which is preliminary data.</text>
</comment>
<organism evidence="2 3">
    <name type="scientific">Orbilia ellipsospora</name>
    <dbReference type="NCBI Taxonomy" id="2528407"/>
    <lineage>
        <taxon>Eukaryota</taxon>
        <taxon>Fungi</taxon>
        <taxon>Dikarya</taxon>
        <taxon>Ascomycota</taxon>
        <taxon>Pezizomycotina</taxon>
        <taxon>Orbiliomycetes</taxon>
        <taxon>Orbiliales</taxon>
        <taxon>Orbiliaceae</taxon>
        <taxon>Orbilia</taxon>
    </lineage>
</organism>
<feature type="signal peptide" evidence="1">
    <location>
        <begin position="1"/>
        <end position="21"/>
    </location>
</feature>